<dbReference type="GO" id="GO:2000234">
    <property type="term" value="P:positive regulation of rRNA processing"/>
    <property type="evidence" value="ECO:0007669"/>
    <property type="project" value="TreeGrafter"/>
</dbReference>
<dbReference type="GO" id="GO:0032040">
    <property type="term" value="C:small-subunit processome"/>
    <property type="evidence" value="ECO:0007669"/>
    <property type="project" value="InterPro"/>
</dbReference>
<comment type="subcellular location">
    <subcellularLocation>
        <location evidence="1">Nucleus</location>
        <location evidence="1">Nucleolus</location>
    </subcellularLocation>
</comment>
<dbReference type="Gene3D" id="3.30.710.10">
    <property type="entry name" value="Potassium Channel Kv1.1, Chain A"/>
    <property type="match status" value="1"/>
</dbReference>
<dbReference type="PANTHER" id="PTHR44215:SF1">
    <property type="entry name" value="WD REPEAT-CONTAINING PROTEIN 75"/>
    <property type="match status" value="1"/>
</dbReference>
<evidence type="ECO:0000259" key="8">
    <source>
        <dbReference type="PROSITE" id="PS50097"/>
    </source>
</evidence>
<organism evidence="9 10">
    <name type="scientific">Trichogramma brassicae</name>
    <dbReference type="NCBI Taxonomy" id="86971"/>
    <lineage>
        <taxon>Eukaryota</taxon>
        <taxon>Metazoa</taxon>
        <taxon>Ecdysozoa</taxon>
        <taxon>Arthropoda</taxon>
        <taxon>Hexapoda</taxon>
        <taxon>Insecta</taxon>
        <taxon>Pterygota</taxon>
        <taxon>Neoptera</taxon>
        <taxon>Endopterygota</taxon>
        <taxon>Hymenoptera</taxon>
        <taxon>Apocrita</taxon>
        <taxon>Proctotrupomorpha</taxon>
        <taxon>Chalcidoidea</taxon>
        <taxon>Trichogrammatidae</taxon>
        <taxon>Trichogramma</taxon>
    </lineage>
</organism>
<dbReference type="Pfam" id="PF00651">
    <property type="entry name" value="BTB"/>
    <property type="match status" value="1"/>
</dbReference>
<keyword evidence="6" id="KW-0804">Transcription</keyword>
<dbReference type="CDD" id="cd18186">
    <property type="entry name" value="BTB_POZ_ZBTB_KLHL-like"/>
    <property type="match status" value="1"/>
</dbReference>
<dbReference type="Proteomes" id="UP000479190">
    <property type="component" value="Unassembled WGS sequence"/>
</dbReference>
<dbReference type="Gene3D" id="2.130.10.10">
    <property type="entry name" value="YVTN repeat-like/Quinoprotein amine dehydrogenase"/>
    <property type="match status" value="1"/>
</dbReference>
<dbReference type="AlphaFoldDB" id="A0A6H5IQ30"/>
<evidence type="ECO:0000256" key="7">
    <source>
        <dbReference type="ARBA" id="ARBA00023242"/>
    </source>
</evidence>
<dbReference type="InterPro" id="IPR036322">
    <property type="entry name" value="WD40_repeat_dom_sf"/>
</dbReference>
<accession>A0A6H5IQ30</accession>
<dbReference type="InterPro" id="IPR011333">
    <property type="entry name" value="SKP1/BTB/POZ_sf"/>
</dbReference>
<gene>
    <name evidence="9" type="ORF">TBRA_LOCUS10684</name>
</gene>
<evidence type="ECO:0000256" key="4">
    <source>
        <dbReference type="ARBA" id="ARBA00022574"/>
    </source>
</evidence>
<dbReference type="OrthoDB" id="4096at2759"/>
<dbReference type="SUPFAM" id="SSF50978">
    <property type="entry name" value="WD40 repeat-like"/>
    <property type="match status" value="1"/>
</dbReference>
<dbReference type="PANTHER" id="PTHR44215">
    <property type="entry name" value="WD REPEAT-CONTAINING PROTEIN 75"/>
    <property type="match status" value="1"/>
</dbReference>
<feature type="domain" description="BTB" evidence="8">
    <location>
        <begin position="8"/>
        <end position="76"/>
    </location>
</feature>
<evidence type="ECO:0000256" key="6">
    <source>
        <dbReference type="ARBA" id="ARBA00023163"/>
    </source>
</evidence>
<dbReference type="EMBL" id="CADCXV010000928">
    <property type="protein sequence ID" value="CAB0038917.1"/>
    <property type="molecule type" value="Genomic_DNA"/>
</dbReference>
<dbReference type="InterPro" id="IPR000210">
    <property type="entry name" value="BTB/POZ_dom"/>
</dbReference>
<dbReference type="SUPFAM" id="SSF54695">
    <property type="entry name" value="POZ domain"/>
    <property type="match status" value="1"/>
</dbReference>
<dbReference type="PROSITE" id="PS50097">
    <property type="entry name" value="BTB"/>
    <property type="match status" value="1"/>
</dbReference>
<keyword evidence="10" id="KW-1185">Reference proteome</keyword>
<sequence>MPKCYTRESTILQTADLKVVPAHRVVLAAASPVFKAMFNHDMLENKTQSVDMNDISYDAAVEMLRYIYTGAVKNALHVIRASTKITALLRGKPSPTEPLDDRVQSSVSHAVYHLAQGFNIKSANLRTLMKQVPHALLDTHKTTCPITCLCGHPEEATVAVRDSLGRVIVWKDLLNIPAKATYHWHSLPVTVIAFSSSGKDMLTGGGEAVLVKWILAKPQDRRYLPRLPAMVKHISIAPDNVLIAISTLDNDEQIIH</sequence>
<evidence type="ECO:0000256" key="5">
    <source>
        <dbReference type="ARBA" id="ARBA00022737"/>
    </source>
</evidence>
<keyword evidence="5" id="KW-0677">Repeat</keyword>
<keyword evidence="4" id="KW-0853">WD repeat</keyword>
<dbReference type="SMART" id="SM00225">
    <property type="entry name" value="BTB"/>
    <property type="match status" value="1"/>
</dbReference>
<evidence type="ECO:0000313" key="9">
    <source>
        <dbReference type="EMBL" id="CAB0038917.1"/>
    </source>
</evidence>
<evidence type="ECO:0000313" key="10">
    <source>
        <dbReference type="Proteomes" id="UP000479190"/>
    </source>
</evidence>
<dbReference type="GO" id="GO:0006364">
    <property type="term" value="P:rRNA processing"/>
    <property type="evidence" value="ECO:0007669"/>
    <property type="project" value="UniProtKB-KW"/>
</dbReference>
<keyword evidence="3" id="KW-0698">rRNA processing</keyword>
<dbReference type="InterPro" id="IPR015943">
    <property type="entry name" value="WD40/YVTN_repeat-like_dom_sf"/>
</dbReference>
<dbReference type="Pfam" id="PF23869">
    <property type="entry name" value="Beta-prop_WDR75_1st"/>
    <property type="match status" value="1"/>
</dbReference>
<evidence type="ECO:0000256" key="2">
    <source>
        <dbReference type="ARBA" id="ARBA00022517"/>
    </source>
</evidence>
<evidence type="ECO:0000256" key="3">
    <source>
        <dbReference type="ARBA" id="ARBA00022552"/>
    </source>
</evidence>
<keyword evidence="7" id="KW-0539">Nucleus</keyword>
<reference evidence="9 10" key="1">
    <citation type="submission" date="2020-02" db="EMBL/GenBank/DDBJ databases">
        <authorList>
            <person name="Ferguson B K."/>
        </authorList>
    </citation>
    <scope>NUCLEOTIDE SEQUENCE [LARGE SCALE GENOMIC DNA]</scope>
</reference>
<dbReference type="GO" id="GO:0003723">
    <property type="term" value="F:RNA binding"/>
    <property type="evidence" value="ECO:0007669"/>
    <property type="project" value="InterPro"/>
</dbReference>
<name>A0A6H5IQ30_9HYME</name>
<evidence type="ECO:0000256" key="1">
    <source>
        <dbReference type="ARBA" id="ARBA00004604"/>
    </source>
</evidence>
<dbReference type="GO" id="GO:0045943">
    <property type="term" value="P:positive regulation of transcription by RNA polymerase I"/>
    <property type="evidence" value="ECO:0007669"/>
    <property type="project" value="InterPro"/>
</dbReference>
<keyword evidence="2" id="KW-0690">Ribosome biogenesis</keyword>
<proteinExistence type="predicted"/>
<dbReference type="InterPro" id="IPR053826">
    <property type="entry name" value="WDR75"/>
</dbReference>
<protein>
    <recommendedName>
        <fullName evidence="8">BTB domain-containing protein</fullName>
    </recommendedName>
</protein>